<dbReference type="InterPro" id="IPR051532">
    <property type="entry name" value="Ester_Hydrolysis_Enzymes"/>
</dbReference>
<dbReference type="InterPro" id="IPR036514">
    <property type="entry name" value="SGNH_hydro_sf"/>
</dbReference>
<feature type="domain" description="SGNH hydrolase-type esterase" evidence="2">
    <location>
        <begin position="180"/>
        <end position="294"/>
    </location>
</feature>
<dbReference type="SUPFAM" id="SSF52266">
    <property type="entry name" value="SGNH hydrolase"/>
    <property type="match status" value="1"/>
</dbReference>
<feature type="region of interest" description="Disordered" evidence="1">
    <location>
        <begin position="1"/>
        <end position="31"/>
    </location>
</feature>
<evidence type="ECO:0000313" key="4">
    <source>
        <dbReference type="Proteomes" id="UP000266841"/>
    </source>
</evidence>
<name>K0SUK1_THAOC</name>
<dbReference type="eggNOG" id="ENOG502R38V">
    <property type="taxonomic scope" value="Eukaryota"/>
</dbReference>
<feature type="compositionally biased region" description="Low complexity" evidence="1">
    <location>
        <begin position="10"/>
        <end position="25"/>
    </location>
</feature>
<dbReference type="AlphaFoldDB" id="K0SUK1"/>
<sequence length="499" mass="54802">MRAGEPTQDSSSGAATPANPAPAGGEVRRRRSPSCVAVEFVGVYVCGECGAESYPSPPTAEPRSRGGAPRAQVVRAKLAGMREIESNSAVKCAYPKNRLRLPELKSAKQFGKVCLGLGLVTGASIVQGSYFITRYRLNHGEAPHPITPSRGTVVVSLNETQNDTQPRETPNKPPLKIFIVGDSLAVGCGVSRSTPVLPESIARHLARELGRPVRWSCVGKPGASTEGIMMMLHKWFNNNGESSKENASDNASDHDYDVVVVLAGMNDIKDTLLPFLAYERSNLTFVDGLKSIFGVLRGKLRLDNEHIPFRNSQHLPKSRSHPLVVLPALPTNAIPVLCYPPIGLIANSVIDYMDRAKQKLSQEYPDKILFVEAPSASLIRNIEKGTSRLCFNFSSERYLLALRDIKSEASMKIERLMREHLSAFERNDDCEAEMECEQALYSHIRPEIPVLGSSLVSYDSIHPNEKGYDYWGRHIAAAIVDEWRGTAMNSEHTEVVKGV</sequence>
<dbReference type="EMBL" id="AGNL01017023">
    <property type="protein sequence ID" value="EJK64661.1"/>
    <property type="molecule type" value="Genomic_DNA"/>
</dbReference>
<evidence type="ECO:0000256" key="1">
    <source>
        <dbReference type="SAM" id="MobiDB-lite"/>
    </source>
</evidence>
<organism evidence="3 4">
    <name type="scientific">Thalassiosira oceanica</name>
    <name type="common">Marine diatom</name>
    <dbReference type="NCBI Taxonomy" id="159749"/>
    <lineage>
        <taxon>Eukaryota</taxon>
        <taxon>Sar</taxon>
        <taxon>Stramenopiles</taxon>
        <taxon>Ochrophyta</taxon>
        <taxon>Bacillariophyta</taxon>
        <taxon>Coscinodiscophyceae</taxon>
        <taxon>Thalassiosirophycidae</taxon>
        <taxon>Thalassiosirales</taxon>
        <taxon>Thalassiosiraceae</taxon>
        <taxon>Thalassiosira</taxon>
    </lineage>
</organism>
<dbReference type="Proteomes" id="UP000266841">
    <property type="component" value="Unassembled WGS sequence"/>
</dbReference>
<dbReference type="Gene3D" id="3.40.50.1110">
    <property type="entry name" value="SGNH hydrolase"/>
    <property type="match status" value="1"/>
</dbReference>
<keyword evidence="4" id="KW-1185">Reference proteome</keyword>
<gene>
    <name evidence="3" type="ORF">THAOC_14583</name>
</gene>
<evidence type="ECO:0000259" key="2">
    <source>
        <dbReference type="Pfam" id="PF13472"/>
    </source>
</evidence>
<dbReference type="PANTHER" id="PTHR30383">
    <property type="entry name" value="THIOESTERASE 1/PROTEASE 1/LYSOPHOSPHOLIPASE L1"/>
    <property type="match status" value="1"/>
</dbReference>
<accession>K0SUK1</accession>
<reference evidence="3 4" key="1">
    <citation type="journal article" date="2012" name="Genome Biol.">
        <title>Genome and low-iron response of an oceanic diatom adapted to chronic iron limitation.</title>
        <authorList>
            <person name="Lommer M."/>
            <person name="Specht M."/>
            <person name="Roy A.S."/>
            <person name="Kraemer L."/>
            <person name="Andreson R."/>
            <person name="Gutowska M.A."/>
            <person name="Wolf J."/>
            <person name="Bergner S.V."/>
            <person name="Schilhabel M.B."/>
            <person name="Klostermeier U.C."/>
            <person name="Beiko R.G."/>
            <person name="Rosenstiel P."/>
            <person name="Hippler M."/>
            <person name="Laroche J."/>
        </authorList>
    </citation>
    <scope>NUCLEOTIDE SEQUENCE [LARGE SCALE GENOMIC DNA]</scope>
    <source>
        <strain evidence="3 4">CCMP1005</strain>
    </source>
</reference>
<comment type="caution">
    <text evidence="3">The sequence shown here is derived from an EMBL/GenBank/DDBJ whole genome shotgun (WGS) entry which is preliminary data.</text>
</comment>
<proteinExistence type="predicted"/>
<evidence type="ECO:0000313" key="3">
    <source>
        <dbReference type="EMBL" id="EJK64661.1"/>
    </source>
</evidence>
<dbReference type="InterPro" id="IPR013830">
    <property type="entry name" value="SGNH_hydro"/>
</dbReference>
<dbReference type="PANTHER" id="PTHR30383:SF5">
    <property type="entry name" value="SGNH HYDROLASE-TYPE ESTERASE DOMAIN-CONTAINING PROTEIN"/>
    <property type="match status" value="1"/>
</dbReference>
<dbReference type="GO" id="GO:0004622">
    <property type="term" value="F:phosphatidylcholine lysophospholipase activity"/>
    <property type="evidence" value="ECO:0007669"/>
    <property type="project" value="TreeGrafter"/>
</dbReference>
<dbReference type="Pfam" id="PF13472">
    <property type="entry name" value="Lipase_GDSL_2"/>
    <property type="match status" value="1"/>
</dbReference>
<protein>
    <recommendedName>
        <fullName evidence="2">SGNH hydrolase-type esterase domain-containing protein</fullName>
    </recommendedName>
</protein>
<dbReference type="OrthoDB" id="47403at2759"/>